<gene>
    <name evidence="2" type="ORF">BDQ12DRAFT_503843</name>
</gene>
<evidence type="ECO:0000313" key="3">
    <source>
        <dbReference type="Proteomes" id="UP000308652"/>
    </source>
</evidence>
<keyword evidence="1" id="KW-1133">Transmembrane helix</keyword>
<evidence type="ECO:0000256" key="1">
    <source>
        <dbReference type="SAM" id="Phobius"/>
    </source>
</evidence>
<dbReference type="EMBL" id="ML213677">
    <property type="protein sequence ID" value="TFK32372.1"/>
    <property type="molecule type" value="Genomic_DNA"/>
</dbReference>
<evidence type="ECO:0000313" key="2">
    <source>
        <dbReference type="EMBL" id="TFK32372.1"/>
    </source>
</evidence>
<keyword evidence="1" id="KW-0812">Transmembrane</keyword>
<accession>A0A5C3LI72</accession>
<proteinExistence type="predicted"/>
<feature type="transmembrane region" description="Helical" evidence="1">
    <location>
        <begin position="20"/>
        <end position="39"/>
    </location>
</feature>
<keyword evidence="3" id="KW-1185">Reference proteome</keyword>
<dbReference type="Proteomes" id="UP000308652">
    <property type="component" value="Unassembled WGS sequence"/>
</dbReference>
<dbReference type="AlphaFoldDB" id="A0A5C3LI72"/>
<name>A0A5C3LI72_9AGAR</name>
<organism evidence="2 3">
    <name type="scientific">Crucibulum laeve</name>
    <dbReference type="NCBI Taxonomy" id="68775"/>
    <lineage>
        <taxon>Eukaryota</taxon>
        <taxon>Fungi</taxon>
        <taxon>Dikarya</taxon>
        <taxon>Basidiomycota</taxon>
        <taxon>Agaricomycotina</taxon>
        <taxon>Agaricomycetes</taxon>
        <taxon>Agaricomycetidae</taxon>
        <taxon>Agaricales</taxon>
        <taxon>Agaricineae</taxon>
        <taxon>Nidulariaceae</taxon>
        <taxon>Crucibulum</taxon>
    </lineage>
</organism>
<protein>
    <submittedName>
        <fullName evidence="2">Uncharacterized protein</fullName>
    </submittedName>
</protein>
<keyword evidence="1" id="KW-0472">Membrane</keyword>
<sequence>MLYICYVAGGSALSDVFTPFVVRFLQAVFYVSLLLYRLYALLSLRFSFIPATSTRRLLFHVFPVRLRAKNPLLLVLQLLMRRLLRSLRLRPLLRLLLKHPSTCTSPLACLACLYSSPVLVPLQNRPSQNPSCIMNPKSHPSSVTPRQPINPSTRPYYSLMSIRTNNDLDSCQSFLLPGFSTTSYTLHRHHAYMQLLVNPS</sequence>
<reference evidence="2 3" key="1">
    <citation type="journal article" date="2019" name="Nat. Ecol. Evol.">
        <title>Megaphylogeny resolves global patterns of mushroom evolution.</title>
        <authorList>
            <person name="Varga T."/>
            <person name="Krizsan K."/>
            <person name="Foldi C."/>
            <person name="Dima B."/>
            <person name="Sanchez-Garcia M."/>
            <person name="Sanchez-Ramirez S."/>
            <person name="Szollosi G.J."/>
            <person name="Szarkandi J.G."/>
            <person name="Papp V."/>
            <person name="Albert L."/>
            <person name="Andreopoulos W."/>
            <person name="Angelini C."/>
            <person name="Antonin V."/>
            <person name="Barry K.W."/>
            <person name="Bougher N.L."/>
            <person name="Buchanan P."/>
            <person name="Buyck B."/>
            <person name="Bense V."/>
            <person name="Catcheside P."/>
            <person name="Chovatia M."/>
            <person name="Cooper J."/>
            <person name="Damon W."/>
            <person name="Desjardin D."/>
            <person name="Finy P."/>
            <person name="Geml J."/>
            <person name="Haridas S."/>
            <person name="Hughes K."/>
            <person name="Justo A."/>
            <person name="Karasinski D."/>
            <person name="Kautmanova I."/>
            <person name="Kiss B."/>
            <person name="Kocsube S."/>
            <person name="Kotiranta H."/>
            <person name="LaButti K.M."/>
            <person name="Lechner B.E."/>
            <person name="Liimatainen K."/>
            <person name="Lipzen A."/>
            <person name="Lukacs Z."/>
            <person name="Mihaltcheva S."/>
            <person name="Morgado L.N."/>
            <person name="Niskanen T."/>
            <person name="Noordeloos M.E."/>
            <person name="Ohm R.A."/>
            <person name="Ortiz-Santana B."/>
            <person name="Ovrebo C."/>
            <person name="Racz N."/>
            <person name="Riley R."/>
            <person name="Savchenko A."/>
            <person name="Shiryaev A."/>
            <person name="Soop K."/>
            <person name="Spirin V."/>
            <person name="Szebenyi C."/>
            <person name="Tomsovsky M."/>
            <person name="Tulloss R.E."/>
            <person name="Uehling J."/>
            <person name="Grigoriev I.V."/>
            <person name="Vagvolgyi C."/>
            <person name="Papp T."/>
            <person name="Martin F.M."/>
            <person name="Miettinen O."/>
            <person name="Hibbett D.S."/>
            <person name="Nagy L.G."/>
        </authorList>
    </citation>
    <scope>NUCLEOTIDE SEQUENCE [LARGE SCALE GENOMIC DNA]</scope>
    <source>
        <strain evidence="2 3">CBS 166.37</strain>
    </source>
</reference>